<dbReference type="Proteomes" id="UP000623129">
    <property type="component" value="Unassembled WGS sequence"/>
</dbReference>
<gene>
    <name evidence="1" type="ORF">FCM35_KLT20825</name>
</gene>
<dbReference type="EMBL" id="SWLB01000009">
    <property type="protein sequence ID" value="KAF3334221.1"/>
    <property type="molecule type" value="Genomic_DNA"/>
</dbReference>
<name>A0A833RDU2_9POAL</name>
<sequence length="62" mass="6659">MTHQSSAFTSDLHCSSSHQSASLTALPSGCCGEGFSKLFEASATKFYQVRLFATQSDRLAPE</sequence>
<evidence type="ECO:0000313" key="2">
    <source>
        <dbReference type="Proteomes" id="UP000623129"/>
    </source>
</evidence>
<comment type="caution">
    <text evidence="1">The sequence shown here is derived from an EMBL/GenBank/DDBJ whole genome shotgun (WGS) entry which is preliminary data.</text>
</comment>
<protein>
    <submittedName>
        <fullName evidence="1">Uncharacterized protein</fullName>
    </submittedName>
</protein>
<proteinExistence type="predicted"/>
<organism evidence="1 2">
    <name type="scientific">Carex littledalei</name>
    <dbReference type="NCBI Taxonomy" id="544730"/>
    <lineage>
        <taxon>Eukaryota</taxon>
        <taxon>Viridiplantae</taxon>
        <taxon>Streptophyta</taxon>
        <taxon>Embryophyta</taxon>
        <taxon>Tracheophyta</taxon>
        <taxon>Spermatophyta</taxon>
        <taxon>Magnoliopsida</taxon>
        <taxon>Liliopsida</taxon>
        <taxon>Poales</taxon>
        <taxon>Cyperaceae</taxon>
        <taxon>Cyperoideae</taxon>
        <taxon>Cariceae</taxon>
        <taxon>Carex</taxon>
        <taxon>Carex subgen. Euthyceras</taxon>
    </lineage>
</organism>
<accession>A0A833RDU2</accession>
<evidence type="ECO:0000313" key="1">
    <source>
        <dbReference type="EMBL" id="KAF3334221.1"/>
    </source>
</evidence>
<reference evidence="1" key="1">
    <citation type="submission" date="2020-01" db="EMBL/GenBank/DDBJ databases">
        <title>Genome sequence of Kobresia littledalei, the first chromosome-level genome in the family Cyperaceae.</title>
        <authorList>
            <person name="Qu G."/>
        </authorList>
    </citation>
    <scope>NUCLEOTIDE SEQUENCE</scope>
    <source>
        <strain evidence="1">C.B.Clarke</strain>
        <tissue evidence="1">Leaf</tissue>
    </source>
</reference>
<dbReference type="AlphaFoldDB" id="A0A833RDU2"/>
<keyword evidence="2" id="KW-1185">Reference proteome</keyword>